<dbReference type="OrthoDB" id="10648152at2759"/>
<sequence length="207" mass="23409">MADQRKISCGVNRPPASRSNALHARRGTTRSGRPPVTPIQRRLPPNTPPRIIRSRLDTHSLRVRPAGWFGFVSRTSRSPSSPYTRHTDVRDSRRGLESIARVCACKSRHWNSRNEVWLTIDLKLDGERASKPRDVTGLNEFDLAKELGKMSITDKKDGKMNTVEQEGMEKESDVRALMKGVMECKREKAGLETIEEDDEDQRMGEGA</sequence>
<evidence type="ECO:0000313" key="2">
    <source>
        <dbReference type="EMBL" id="KAH7068528.1"/>
    </source>
</evidence>
<feature type="region of interest" description="Disordered" evidence="1">
    <location>
        <begin position="1"/>
        <end position="49"/>
    </location>
</feature>
<protein>
    <submittedName>
        <fullName evidence="2">Uncharacterized protein</fullName>
    </submittedName>
</protein>
<comment type="caution">
    <text evidence="2">The sequence shown here is derived from an EMBL/GenBank/DDBJ whole genome shotgun (WGS) entry which is preliminary data.</text>
</comment>
<evidence type="ECO:0000313" key="3">
    <source>
        <dbReference type="Proteomes" id="UP000813461"/>
    </source>
</evidence>
<dbReference type="Proteomes" id="UP000813461">
    <property type="component" value="Unassembled WGS sequence"/>
</dbReference>
<name>A0A8K0QSJ9_9PLEO</name>
<evidence type="ECO:0000256" key="1">
    <source>
        <dbReference type="SAM" id="MobiDB-lite"/>
    </source>
</evidence>
<gene>
    <name evidence="2" type="ORF">FB567DRAFT_555401</name>
</gene>
<reference evidence="2" key="1">
    <citation type="journal article" date="2021" name="Nat. Commun.">
        <title>Genetic determinants of endophytism in the Arabidopsis root mycobiome.</title>
        <authorList>
            <person name="Mesny F."/>
            <person name="Miyauchi S."/>
            <person name="Thiergart T."/>
            <person name="Pickel B."/>
            <person name="Atanasova L."/>
            <person name="Karlsson M."/>
            <person name="Huettel B."/>
            <person name="Barry K.W."/>
            <person name="Haridas S."/>
            <person name="Chen C."/>
            <person name="Bauer D."/>
            <person name="Andreopoulos W."/>
            <person name="Pangilinan J."/>
            <person name="LaButti K."/>
            <person name="Riley R."/>
            <person name="Lipzen A."/>
            <person name="Clum A."/>
            <person name="Drula E."/>
            <person name="Henrissat B."/>
            <person name="Kohler A."/>
            <person name="Grigoriev I.V."/>
            <person name="Martin F.M."/>
            <person name="Hacquard S."/>
        </authorList>
    </citation>
    <scope>NUCLEOTIDE SEQUENCE</scope>
    <source>
        <strain evidence="2">MPI-SDFR-AT-0120</strain>
    </source>
</reference>
<organism evidence="2 3">
    <name type="scientific">Paraphoma chrysanthemicola</name>
    <dbReference type="NCBI Taxonomy" id="798071"/>
    <lineage>
        <taxon>Eukaryota</taxon>
        <taxon>Fungi</taxon>
        <taxon>Dikarya</taxon>
        <taxon>Ascomycota</taxon>
        <taxon>Pezizomycotina</taxon>
        <taxon>Dothideomycetes</taxon>
        <taxon>Pleosporomycetidae</taxon>
        <taxon>Pleosporales</taxon>
        <taxon>Pleosporineae</taxon>
        <taxon>Phaeosphaeriaceae</taxon>
        <taxon>Paraphoma</taxon>
    </lineage>
</organism>
<dbReference type="EMBL" id="JAGMVJ010000032">
    <property type="protein sequence ID" value="KAH7068528.1"/>
    <property type="molecule type" value="Genomic_DNA"/>
</dbReference>
<feature type="region of interest" description="Disordered" evidence="1">
    <location>
        <begin position="188"/>
        <end position="207"/>
    </location>
</feature>
<proteinExistence type="predicted"/>
<keyword evidence="3" id="KW-1185">Reference proteome</keyword>
<accession>A0A8K0QSJ9</accession>
<dbReference type="AlphaFoldDB" id="A0A8K0QSJ9"/>